<evidence type="ECO:0000256" key="2">
    <source>
        <dbReference type="SAM" id="MobiDB-lite"/>
    </source>
</evidence>
<organism evidence="4 5">
    <name type="scientific">Cinnamomum micranthum f. kanehirae</name>
    <dbReference type="NCBI Taxonomy" id="337451"/>
    <lineage>
        <taxon>Eukaryota</taxon>
        <taxon>Viridiplantae</taxon>
        <taxon>Streptophyta</taxon>
        <taxon>Embryophyta</taxon>
        <taxon>Tracheophyta</taxon>
        <taxon>Spermatophyta</taxon>
        <taxon>Magnoliopsida</taxon>
        <taxon>Magnoliidae</taxon>
        <taxon>Laurales</taxon>
        <taxon>Lauraceae</taxon>
        <taxon>Cinnamomum</taxon>
    </lineage>
</organism>
<dbReference type="PANTHER" id="PTHR48104:SF30">
    <property type="entry name" value="METACASPASE-1"/>
    <property type="match status" value="1"/>
</dbReference>
<evidence type="ECO:0000313" key="5">
    <source>
        <dbReference type="Proteomes" id="UP000283530"/>
    </source>
</evidence>
<dbReference type="GO" id="GO:0006508">
    <property type="term" value="P:proteolysis"/>
    <property type="evidence" value="ECO:0007669"/>
    <property type="project" value="InterPro"/>
</dbReference>
<gene>
    <name evidence="4" type="ORF">CKAN_01566200</name>
</gene>
<dbReference type="PANTHER" id="PTHR48104">
    <property type="entry name" value="METACASPASE-4"/>
    <property type="match status" value="1"/>
</dbReference>
<accession>A0A3S3MNA5</accession>
<comment type="similarity">
    <text evidence="1">Belongs to the peptidase C14B family.</text>
</comment>
<dbReference type="InterPro" id="IPR011600">
    <property type="entry name" value="Pept_C14_caspase"/>
</dbReference>
<dbReference type="GO" id="GO:0004197">
    <property type="term" value="F:cysteine-type endopeptidase activity"/>
    <property type="evidence" value="ECO:0007669"/>
    <property type="project" value="InterPro"/>
</dbReference>
<name>A0A3S3MNA5_9MAGN</name>
<comment type="caution">
    <text evidence="4">The sequence shown here is derived from an EMBL/GenBank/DDBJ whole genome shotgun (WGS) entry which is preliminary data.</text>
</comment>
<dbReference type="Gene3D" id="3.40.50.12660">
    <property type="match status" value="1"/>
</dbReference>
<evidence type="ECO:0000256" key="1">
    <source>
        <dbReference type="ARBA" id="ARBA00009005"/>
    </source>
</evidence>
<sequence length="99" mass="10674">MLVSVRSGQYEWEDHSPRSGVFKGTSGGDAISFSGSVEVPTSADKAVLSETISTGSMTRCFIEAIQHGHEQTYKSILDSMQNTVCKTSGNLTRNSPNIM</sequence>
<reference evidence="4 5" key="1">
    <citation type="journal article" date="2019" name="Nat. Plants">
        <title>Stout camphor tree genome fills gaps in understanding of flowering plant genome evolution.</title>
        <authorList>
            <person name="Chaw S.M."/>
            <person name="Liu Y.C."/>
            <person name="Wu Y.W."/>
            <person name="Wang H.Y."/>
            <person name="Lin C.I."/>
            <person name="Wu C.S."/>
            <person name="Ke H.M."/>
            <person name="Chang L.Y."/>
            <person name="Hsu C.Y."/>
            <person name="Yang H.T."/>
            <person name="Sudianto E."/>
            <person name="Hsu M.H."/>
            <person name="Wu K.P."/>
            <person name="Wang L.N."/>
            <person name="Leebens-Mack J.H."/>
            <person name="Tsai I.J."/>
        </authorList>
    </citation>
    <scope>NUCLEOTIDE SEQUENCE [LARGE SCALE GENOMIC DNA]</scope>
    <source>
        <strain evidence="5">cv. Chaw 1501</strain>
        <tissue evidence="4">Young leaves</tissue>
    </source>
</reference>
<dbReference type="InterPro" id="IPR050452">
    <property type="entry name" value="Metacaspase"/>
</dbReference>
<feature type="region of interest" description="Disordered" evidence="2">
    <location>
        <begin position="1"/>
        <end position="23"/>
    </location>
</feature>
<evidence type="ECO:0000313" key="4">
    <source>
        <dbReference type="EMBL" id="RWR86749.1"/>
    </source>
</evidence>
<dbReference type="OrthoDB" id="1732834at2759"/>
<keyword evidence="5" id="KW-1185">Reference proteome</keyword>
<protein>
    <submittedName>
        <fullName evidence="4">Metacaspase-1</fullName>
    </submittedName>
</protein>
<proteinExistence type="inferred from homology"/>
<dbReference type="AlphaFoldDB" id="A0A3S3MNA5"/>
<feature type="domain" description="Peptidase C14 caspase" evidence="3">
    <location>
        <begin position="17"/>
        <end position="87"/>
    </location>
</feature>
<dbReference type="GO" id="GO:0005737">
    <property type="term" value="C:cytoplasm"/>
    <property type="evidence" value="ECO:0007669"/>
    <property type="project" value="TreeGrafter"/>
</dbReference>
<evidence type="ECO:0000259" key="3">
    <source>
        <dbReference type="Pfam" id="PF00656"/>
    </source>
</evidence>
<dbReference type="EMBL" id="QPKB01000006">
    <property type="protein sequence ID" value="RWR86749.1"/>
    <property type="molecule type" value="Genomic_DNA"/>
</dbReference>
<dbReference type="Pfam" id="PF00656">
    <property type="entry name" value="Peptidase_C14"/>
    <property type="match status" value="1"/>
</dbReference>
<dbReference type="Proteomes" id="UP000283530">
    <property type="component" value="Unassembled WGS sequence"/>
</dbReference>